<name>A0A318U7Y1_9SPHI</name>
<comment type="caution">
    <text evidence="1">The sequence shown here is derived from an EMBL/GenBank/DDBJ whole genome shotgun (WGS) entry which is preliminary data.</text>
</comment>
<evidence type="ECO:0000313" key="1">
    <source>
        <dbReference type="EMBL" id="PYF70575.1"/>
    </source>
</evidence>
<dbReference type="AlphaFoldDB" id="A0A318U7Y1"/>
<proteinExistence type="predicted"/>
<keyword evidence="2" id="KW-1185">Reference proteome</keyword>
<protein>
    <submittedName>
        <fullName evidence="1">Uncharacterized protein</fullName>
    </submittedName>
</protein>
<dbReference type="EMBL" id="QKLU01000008">
    <property type="protein sequence ID" value="PYF70575.1"/>
    <property type="molecule type" value="Genomic_DNA"/>
</dbReference>
<accession>A0A318U7Y1</accession>
<sequence>MTKSEFITLHIDAILALTTADAKKKELTVLLFQYLLSFKKREVEFHIDHFAKYSGLAASFLNQPYDTYKQPDFAAPVMDVFGLRHLLIDENKYQSLLESALILLMMSNIDIFPERYFHYTVISSIIKSDKKDEFFASEFQARFSEDFWHQLKTLK</sequence>
<reference evidence="1 2" key="1">
    <citation type="submission" date="2018-06" db="EMBL/GenBank/DDBJ databases">
        <title>Genomic Encyclopedia of Archaeal and Bacterial Type Strains, Phase II (KMG-II): from individual species to whole genera.</title>
        <authorList>
            <person name="Goeker M."/>
        </authorList>
    </citation>
    <scope>NUCLEOTIDE SEQUENCE [LARGE SCALE GENOMIC DNA]</scope>
    <source>
        <strain evidence="1 2">DSM 27372</strain>
    </source>
</reference>
<organism evidence="1 2">
    <name type="scientific">Pedobacter nutrimenti</name>
    <dbReference type="NCBI Taxonomy" id="1241337"/>
    <lineage>
        <taxon>Bacteria</taxon>
        <taxon>Pseudomonadati</taxon>
        <taxon>Bacteroidota</taxon>
        <taxon>Sphingobacteriia</taxon>
        <taxon>Sphingobacteriales</taxon>
        <taxon>Sphingobacteriaceae</taxon>
        <taxon>Pedobacter</taxon>
    </lineage>
</organism>
<evidence type="ECO:0000313" key="2">
    <source>
        <dbReference type="Proteomes" id="UP000248198"/>
    </source>
</evidence>
<dbReference type="OrthoDB" id="9823330at2"/>
<gene>
    <name evidence="1" type="ORF">B0O44_1081</name>
</gene>
<dbReference type="RefSeq" id="WP_110833806.1">
    <property type="nucleotide sequence ID" value="NZ_QKLU01000008.1"/>
</dbReference>
<dbReference type="Proteomes" id="UP000248198">
    <property type="component" value="Unassembled WGS sequence"/>
</dbReference>